<dbReference type="PROSITE" id="PS51257">
    <property type="entry name" value="PROKAR_LIPOPROTEIN"/>
    <property type="match status" value="1"/>
</dbReference>
<keyword evidence="4" id="KW-1185">Reference proteome</keyword>
<name>A0AAW9SJI3_9RHOB</name>
<dbReference type="RefSeq" id="WP_347166109.1">
    <property type="nucleotide sequence ID" value="NZ_JBDNCH010000002.1"/>
</dbReference>
<evidence type="ECO:0000313" key="4">
    <source>
        <dbReference type="Proteomes" id="UP001428774"/>
    </source>
</evidence>
<feature type="compositionally biased region" description="Low complexity" evidence="1">
    <location>
        <begin position="209"/>
        <end position="234"/>
    </location>
</feature>
<dbReference type="AlphaFoldDB" id="A0AAW9SJI3"/>
<dbReference type="Proteomes" id="UP001428774">
    <property type="component" value="Unassembled WGS sequence"/>
</dbReference>
<comment type="caution">
    <text evidence="3">The sequence shown here is derived from an EMBL/GenBank/DDBJ whole genome shotgun (WGS) entry which is preliminary data.</text>
</comment>
<protein>
    <submittedName>
        <fullName evidence="3">Dihydroxy-acid dehydratase</fullName>
    </submittedName>
</protein>
<gene>
    <name evidence="3" type="ORF">ABFB10_07980</name>
</gene>
<organism evidence="3 4">
    <name type="scientific">Ponticoccus litoralis</name>
    <dbReference type="NCBI Taxonomy" id="422297"/>
    <lineage>
        <taxon>Bacteria</taxon>
        <taxon>Pseudomonadati</taxon>
        <taxon>Pseudomonadota</taxon>
        <taxon>Alphaproteobacteria</taxon>
        <taxon>Rhodobacterales</taxon>
        <taxon>Roseobacteraceae</taxon>
        <taxon>Ponticoccus</taxon>
    </lineage>
</organism>
<proteinExistence type="predicted"/>
<accession>A0AAW9SJI3</accession>
<evidence type="ECO:0000256" key="1">
    <source>
        <dbReference type="SAM" id="MobiDB-lite"/>
    </source>
</evidence>
<sequence length="248" mass="24703">MRPGRCLLVLGLLWLAGCAPVPGAAPTGAGGKGLLSGAVDGAAAPKAAKPLLRLTLAGGDVPVVPPEGYCIDPKSRRGGAQRGFAAIASCRILTGGQVGGYVEPVLITVAAGSRGTAEDLPSPELLAKARRAPLLSGSRTPDAVIAHLGQGGAAILPGGDPKHWRTVFVLDDRLVGAALYAPAGNPMAGPEGAELLMRLKARMAAEVAKPATPKAAPGAAPKAAPGAAPGATAPQRRKRGLFAGLTQR</sequence>
<keyword evidence="2" id="KW-0732">Signal</keyword>
<evidence type="ECO:0000313" key="3">
    <source>
        <dbReference type="EMBL" id="MEN9060988.1"/>
    </source>
</evidence>
<feature type="signal peptide" evidence="2">
    <location>
        <begin position="1"/>
        <end position="24"/>
    </location>
</feature>
<evidence type="ECO:0000256" key="2">
    <source>
        <dbReference type="SAM" id="SignalP"/>
    </source>
</evidence>
<reference evidence="3 4" key="1">
    <citation type="submission" date="2024-05" db="EMBL/GenBank/DDBJ databases">
        <title>Genome sequence of Ponticoccus litoralis KCCM 90028.</title>
        <authorList>
            <person name="Kim J.M."/>
            <person name="Lee J.K."/>
            <person name="Choi B.J."/>
            <person name="Bayburt H."/>
            <person name="Baek J.H."/>
            <person name="Jeon C.O."/>
        </authorList>
    </citation>
    <scope>NUCLEOTIDE SEQUENCE [LARGE SCALE GENOMIC DNA]</scope>
    <source>
        <strain evidence="3 4">KCCM 90028</strain>
    </source>
</reference>
<dbReference type="EMBL" id="JBDNCH010000002">
    <property type="protein sequence ID" value="MEN9060988.1"/>
    <property type="molecule type" value="Genomic_DNA"/>
</dbReference>
<feature type="region of interest" description="Disordered" evidence="1">
    <location>
        <begin position="209"/>
        <end position="248"/>
    </location>
</feature>
<feature type="chain" id="PRO_5043544402" evidence="2">
    <location>
        <begin position="25"/>
        <end position="248"/>
    </location>
</feature>